<evidence type="ECO:0000313" key="4">
    <source>
        <dbReference type="EMBL" id="PKA61581.1"/>
    </source>
</evidence>
<protein>
    <submittedName>
        <fullName evidence="4">Ribonuclease 2</fullName>
        <ecNumber evidence="4">3.1.27.1</ecNumber>
    </submittedName>
</protein>
<dbReference type="OrthoDB" id="435754at2759"/>
<evidence type="ECO:0000313" key="5">
    <source>
        <dbReference type="Proteomes" id="UP000236161"/>
    </source>
</evidence>
<keyword evidence="5" id="KW-1185">Reference proteome</keyword>
<dbReference type="Pfam" id="PF00445">
    <property type="entry name" value="Ribonuclease_T2"/>
    <property type="match status" value="1"/>
</dbReference>
<evidence type="ECO:0000256" key="1">
    <source>
        <dbReference type="ARBA" id="ARBA00007469"/>
    </source>
</evidence>
<dbReference type="EC" id="3.1.27.1" evidence="4"/>
<dbReference type="GO" id="GO:0033897">
    <property type="term" value="F:ribonuclease T2 activity"/>
    <property type="evidence" value="ECO:0007669"/>
    <property type="project" value="InterPro"/>
</dbReference>
<name>A0A2I0B1A6_9ASPA</name>
<evidence type="ECO:0000256" key="2">
    <source>
        <dbReference type="RuleBase" id="RU004328"/>
    </source>
</evidence>
<gene>
    <name evidence="4" type="primary">RNS2</name>
    <name evidence="4" type="ORF">AXF42_Ash018194</name>
</gene>
<comment type="similarity">
    <text evidence="1 2">Belongs to the RNase T2 family.</text>
</comment>
<dbReference type="EMBL" id="KZ451928">
    <property type="protein sequence ID" value="PKA61581.1"/>
    <property type="molecule type" value="Genomic_DNA"/>
</dbReference>
<organism evidence="4 5">
    <name type="scientific">Apostasia shenzhenica</name>
    <dbReference type="NCBI Taxonomy" id="1088818"/>
    <lineage>
        <taxon>Eukaryota</taxon>
        <taxon>Viridiplantae</taxon>
        <taxon>Streptophyta</taxon>
        <taxon>Embryophyta</taxon>
        <taxon>Tracheophyta</taxon>
        <taxon>Spermatophyta</taxon>
        <taxon>Magnoliopsida</taxon>
        <taxon>Liliopsida</taxon>
        <taxon>Asparagales</taxon>
        <taxon>Orchidaceae</taxon>
        <taxon>Apostasioideae</taxon>
        <taxon>Apostasia</taxon>
    </lineage>
</organism>
<dbReference type="STRING" id="1088818.A0A2I0B1A6"/>
<dbReference type="AlphaFoldDB" id="A0A2I0B1A6"/>
<keyword evidence="4" id="KW-0378">Hydrolase</keyword>
<dbReference type="GO" id="GO:0016787">
    <property type="term" value="F:hydrolase activity"/>
    <property type="evidence" value="ECO:0007669"/>
    <property type="project" value="UniProtKB-KW"/>
</dbReference>
<dbReference type="GO" id="GO:0003723">
    <property type="term" value="F:RNA binding"/>
    <property type="evidence" value="ECO:0007669"/>
    <property type="project" value="InterPro"/>
</dbReference>
<evidence type="ECO:0000256" key="3">
    <source>
        <dbReference type="SAM" id="MobiDB-lite"/>
    </source>
</evidence>
<sequence>MLQEILRNDGIFVGIDGKYAIGDIISAIEKAVGALPLLHCKRDSLEELQLCFDKDFKPRDCVLRLAVEDEDSLKSRNYCPRYINLPTYSSLAQKSSHRAGSASLSNRGGQHESHFI</sequence>
<accession>A0A2I0B1A6</accession>
<feature type="region of interest" description="Disordered" evidence="3">
    <location>
        <begin position="92"/>
        <end position="116"/>
    </location>
</feature>
<dbReference type="SUPFAM" id="SSF55895">
    <property type="entry name" value="Ribonuclease Rh-like"/>
    <property type="match status" value="1"/>
</dbReference>
<dbReference type="InterPro" id="IPR036430">
    <property type="entry name" value="RNase_T2-like_sf"/>
</dbReference>
<proteinExistence type="inferred from homology"/>
<dbReference type="InterPro" id="IPR001568">
    <property type="entry name" value="RNase_T2-like"/>
</dbReference>
<dbReference type="Proteomes" id="UP000236161">
    <property type="component" value="Unassembled WGS sequence"/>
</dbReference>
<dbReference type="Gene3D" id="3.90.730.10">
    <property type="entry name" value="Ribonuclease T2-like"/>
    <property type="match status" value="1"/>
</dbReference>
<reference evidence="4 5" key="1">
    <citation type="journal article" date="2017" name="Nature">
        <title>The Apostasia genome and the evolution of orchids.</title>
        <authorList>
            <person name="Zhang G.Q."/>
            <person name="Liu K.W."/>
            <person name="Li Z."/>
            <person name="Lohaus R."/>
            <person name="Hsiao Y.Y."/>
            <person name="Niu S.C."/>
            <person name="Wang J.Y."/>
            <person name="Lin Y.C."/>
            <person name="Xu Q."/>
            <person name="Chen L.J."/>
            <person name="Yoshida K."/>
            <person name="Fujiwara S."/>
            <person name="Wang Z.W."/>
            <person name="Zhang Y.Q."/>
            <person name="Mitsuda N."/>
            <person name="Wang M."/>
            <person name="Liu G.H."/>
            <person name="Pecoraro L."/>
            <person name="Huang H.X."/>
            <person name="Xiao X.J."/>
            <person name="Lin M."/>
            <person name="Wu X.Y."/>
            <person name="Wu W.L."/>
            <person name="Chen Y.Y."/>
            <person name="Chang S.B."/>
            <person name="Sakamoto S."/>
            <person name="Ohme-Takagi M."/>
            <person name="Yagi M."/>
            <person name="Zeng S.J."/>
            <person name="Shen C.Y."/>
            <person name="Yeh C.M."/>
            <person name="Luo Y.B."/>
            <person name="Tsai W.C."/>
            <person name="Van de Peer Y."/>
            <person name="Liu Z.J."/>
        </authorList>
    </citation>
    <scope>NUCLEOTIDE SEQUENCE [LARGE SCALE GENOMIC DNA]</scope>
    <source>
        <strain evidence="5">cv. Shenzhen</strain>
        <tissue evidence="4">Stem</tissue>
    </source>
</reference>